<evidence type="ECO:0000256" key="10">
    <source>
        <dbReference type="ARBA" id="ARBA00048287"/>
    </source>
</evidence>
<feature type="compositionally biased region" description="Low complexity" evidence="12">
    <location>
        <begin position="64"/>
        <end position="86"/>
    </location>
</feature>
<feature type="region of interest" description="Disordered" evidence="12">
    <location>
        <begin position="652"/>
        <end position="675"/>
    </location>
</feature>
<evidence type="ECO:0000256" key="3">
    <source>
        <dbReference type="ARBA" id="ARBA00012111"/>
    </source>
</evidence>
<dbReference type="InterPro" id="IPR037138">
    <property type="entry name" value="His_deacetylse_dom_sf"/>
</dbReference>
<evidence type="ECO:0000256" key="7">
    <source>
        <dbReference type="ARBA" id="ARBA00023015"/>
    </source>
</evidence>
<comment type="similarity">
    <text evidence="2">Belongs to the histone deacetylase family. HD type 2 subfamily.</text>
</comment>
<dbReference type="EC" id="3.5.1.98" evidence="3"/>
<dbReference type="GO" id="GO:0040029">
    <property type="term" value="P:epigenetic regulation of gene expression"/>
    <property type="evidence" value="ECO:0007669"/>
    <property type="project" value="TreeGrafter"/>
</dbReference>
<evidence type="ECO:0000259" key="14">
    <source>
        <dbReference type="Pfam" id="PF09757"/>
    </source>
</evidence>
<comment type="catalytic activity">
    <reaction evidence="10">
        <text>N(6)-acetyl-L-lysyl-[histone] + H2O = L-lysyl-[histone] + acetate</text>
        <dbReference type="Rhea" id="RHEA:58196"/>
        <dbReference type="Rhea" id="RHEA-COMP:9845"/>
        <dbReference type="Rhea" id="RHEA-COMP:11338"/>
        <dbReference type="ChEBI" id="CHEBI:15377"/>
        <dbReference type="ChEBI" id="CHEBI:29969"/>
        <dbReference type="ChEBI" id="CHEBI:30089"/>
        <dbReference type="ChEBI" id="CHEBI:61930"/>
        <dbReference type="EC" id="3.5.1.98"/>
    </reaction>
</comment>
<dbReference type="InterPro" id="IPR000286">
    <property type="entry name" value="HDACs"/>
</dbReference>
<dbReference type="SUPFAM" id="SSF52768">
    <property type="entry name" value="Arginase/deacetylase"/>
    <property type="match status" value="1"/>
</dbReference>
<reference evidence="15" key="1">
    <citation type="submission" date="2022-03" db="EMBL/GenBank/DDBJ databases">
        <authorList>
            <person name="Legras J.-L."/>
            <person name="Devillers H."/>
            <person name="Grondin C."/>
        </authorList>
    </citation>
    <scope>NUCLEOTIDE SEQUENCE</scope>
    <source>
        <strain evidence="15">CLIB 1423</strain>
    </source>
</reference>
<proteinExistence type="inferred from homology"/>
<evidence type="ECO:0000256" key="6">
    <source>
        <dbReference type="ARBA" id="ARBA00022853"/>
    </source>
</evidence>
<evidence type="ECO:0000256" key="8">
    <source>
        <dbReference type="ARBA" id="ARBA00023163"/>
    </source>
</evidence>
<dbReference type="Gene3D" id="3.40.800.20">
    <property type="entry name" value="Histone deacetylase domain"/>
    <property type="match status" value="1"/>
</dbReference>
<evidence type="ECO:0000256" key="2">
    <source>
        <dbReference type="ARBA" id="ARBA00007738"/>
    </source>
</evidence>
<accession>A0A9P0QTY9</accession>
<evidence type="ECO:0000313" key="16">
    <source>
        <dbReference type="Proteomes" id="UP000837801"/>
    </source>
</evidence>
<feature type="compositionally biased region" description="Basic and acidic residues" evidence="12">
    <location>
        <begin position="27"/>
        <end position="63"/>
    </location>
</feature>
<evidence type="ECO:0000256" key="11">
    <source>
        <dbReference type="ARBA" id="ARBA00068004"/>
    </source>
</evidence>
<feature type="domain" description="Arb2-like" evidence="14">
    <location>
        <begin position="516"/>
        <end position="776"/>
    </location>
</feature>
<dbReference type="PRINTS" id="PR01270">
    <property type="entry name" value="HDASUPER"/>
</dbReference>
<evidence type="ECO:0000259" key="13">
    <source>
        <dbReference type="Pfam" id="PF00850"/>
    </source>
</evidence>
<sequence>MSEPAVETDSSQATKRSASPIENNNLVDKKPKLEEVASETKGEMEPPIKQEQLIETKVEKSDDNNNNSNSNDNSSNNNTNNAGANDNIMVVPSTKPQLFYTTLKTGIAYDVRMRYHAKIFTSYFEYIDPHPEDPRRIYRIYKILAEAGLIQDSALSGTDDIGPLMVKIPVREATSEEILQVHTEEHLKFIESTENMTREKLLEETEKGDSIYVNNDSFLSAKLSCGGTIEACRAVVEGRVKNSLAIVRPPGHHAEPHAPGGFCLFSNVAVAAKNILKNYPESVRKIVIVDWDIHHGNGTQKSFYDDPRVLYISLHRYDNGKYYPGTKYGNSDQVGEGLGEGTSVNIPWSTGGMHDGDYYYAFNKVVIPIVSEFDPDLVIVSAGFDAADGDIIGGCHVSPAGYGQMTHMLKAIERGKMCVVLEGGYNLDSISKSALAVAKVMVGEPPEKTITLQPHLETLEVIDEVIKIQSKYWKCMKPGFTKNSFDDFYDLQVNNEDADSNGSSEKKVAPFKLSNLSDPIRSSQANDLFTRYSFINLPIVSSIVSGEGDKSSLFTTDLPPSTEDLVLASPDIHNATTIVISIHDPAEIWANINPTNGVIEGNSSLVLEHPLIQVIEKIKKEVDLEAGKQLGFIDINIPPFLLPVSSSLKAGTPTGTAQSNGSTTNSSSSSSSNSNYNPTVFSQELMLYIWDNYISYFSQLEKLVFVGFGDAYQSIVHLYAKRPSQDIKELVKGTVAFVNRSALKPLVPVMDESMVDWYYQNSVIFTSALNPCWTNGGDSVNVSNGNGMILNGRDNAHGVDDSSKRPRRKFGRVIRASADGFWDVVSERFEEGMDFILDSVEDYSSEGSS</sequence>
<evidence type="ECO:0000256" key="12">
    <source>
        <dbReference type="SAM" id="MobiDB-lite"/>
    </source>
</evidence>
<protein>
    <recommendedName>
        <fullName evidence="11">Histone deacetylase HDA1</fullName>
        <ecNumber evidence="3">3.5.1.98</ecNumber>
    </recommendedName>
</protein>
<gene>
    <name evidence="15" type="ORF">CLIB1423_20S01464</name>
</gene>
<dbReference type="PANTHER" id="PTHR10625:SF5">
    <property type="entry name" value="HISTONE DEACETYLASE"/>
    <property type="match status" value="1"/>
</dbReference>
<keyword evidence="9" id="KW-0539">Nucleus</keyword>
<keyword evidence="4" id="KW-0678">Repressor</keyword>
<evidence type="ECO:0000313" key="15">
    <source>
        <dbReference type="EMBL" id="CAH2354987.1"/>
    </source>
</evidence>
<dbReference type="InterPro" id="IPR023696">
    <property type="entry name" value="Ureohydrolase_dom_sf"/>
</dbReference>
<dbReference type="Proteomes" id="UP000837801">
    <property type="component" value="Unassembled WGS sequence"/>
</dbReference>
<evidence type="ECO:0000256" key="5">
    <source>
        <dbReference type="ARBA" id="ARBA00022801"/>
    </source>
</evidence>
<dbReference type="OrthoDB" id="424012at2759"/>
<dbReference type="PANTHER" id="PTHR10625">
    <property type="entry name" value="HISTONE DEACETYLASE HDAC1-RELATED"/>
    <property type="match status" value="1"/>
</dbReference>
<organism evidence="15 16">
    <name type="scientific">[Candida] railenensis</name>
    <dbReference type="NCBI Taxonomy" id="45579"/>
    <lineage>
        <taxon>Eukaryota</taxon>
        <taxon>Fungi</taxon>
        <taxon>Dikarya</taxon>
        <taxon>Ascomycota</taxon>
        <taxon>Saccharomycotina</taxon>
        <taxon>Pichiomycetes</taxon>
        <taxon>Debaryomycetaceae</taxon>
        <taxon>Kurtzmaniella</taxon>
    </lineage>
</organism>
<dbReference type="Pfam" id="PF09757">
    <property type="entry name" value="Arb2-like"/>
    <property type="match status" value="1"/>
</dbReference>
<dbReference type="AlphaFoldDB" id="A0A9P0QTY9"/>
<evidence type="ECO:0000256" key="9">
    <source>
        <dbReference type="ARBA" id="ARBA00023242"/>
    </source>
</evidence>
<keyword evidence="8" id="KW-0804">Transcription</keyword>
<name>A0A9P0QTY9_9ASCO</name>
<keyword evidence="6" id="KW-0156">Chromatin regulator</keyword>
<dbReference type="Pfam" id="PF00850">
    <property type="entry name" value="Hist_deacetyl"/>
    <property type="match status" value="1"/>
</dbReference>
<feature type="compositionally biased region" description="Polar residues" evidence="12">
    <location>
        <begin position="8"/>
        <end position="26"/>
    </location>
</feature>
<feature type="region of interest" description="Disordered" evidence="12">
    <location>
        <begin position="1"/>
        <end position="86"/>
    </location>
</feature>
<comment type="caution">
    <text evidence="15">The sequence shown here is derived from an EMBL/GenBank/DDBJ whole genome shotgun (WGS) entry which is preliminary data.</text>
</comment>
<dbReference type="InterPro" id="IPR019154">
    <property type="entry name" value="Arb2-like_domain"/>
</dbReference>
<dbReference type="EMBL" id="CAKXYY010000020">
    <property type="protein sequence ID" value="CAH2354987.1"/>
    <property type="molecule type" value="Genomic_DNA"/>
</dbReference>
<keyword evidence="7" id="KW-0805">Transcription regulation</keyword>
<dbReference type="GO" id="GO:0141221">
    <property type="term" value="F:histone deacetylase activity, hydrolytic mechanism"/>
    <property type="evidence" value="ECO:0007669"/>
    <property type="project" value="UniProtKB-EC"/>
</dbReference>
<dbReference type="GO" id="GO:0000118">
    <property type="term" value="C:histone deacetylase complex"/>
    <property type="evidence" value="ECO:0007669"/>
    <property type="project" value="TreeGrafter"/>
</dbReference>
<feature type="domain" description="Histone deacetylase" evidence="13">
    <location>
        <begin position="130"/>
        <end position="440"/>
    </location>
</feature>
<dbReference type="PIRSF" id="PIRSF037919">
    <property type="entry name" value="HDAC_II_yeast"/>
    <property type="match status" value="1"/>
</dbReference>
<dbReference type="InterPro" id="IPR023801">
    <property type="entry name" value="His_deacetylse_dom"/>
</dbReference>
<evidence type="ECO:0000256" key="4">
    <source>
        <dbReference type="ARBA" id="ARBA00022491"/>
    </source>
</evidence>
<dbReference type="InterPro" id="IPR017321">
    <property type="entry name" value="Hist_deAcase_II_yeast"/>
</dbReference>
<feature type="compositionally biased region" description="Low complexity" evidence="12">
    <location>
        <begin position="659"/>
        <end position="675"/>
    </location>
</feature>
<dbReference type="FunFam" id="3.40.800.20:FF:000005">
    <property type="entry name" value="histone deacetylase 6"/>
    <property type="match status" value="1"/>
</dbReference>
<keyword evidence="5" id="KW-0378">Hydrolase</keyword>
<evidence type="ECO:0000256" key="1">
    <source>
        <dbReference type="ARBA" id="ARBA00004123"/>
    </source>
</evidence>
<comment type="subcellular location">
    <subcellularLocation>
        <location evidence="1">Nucleus</location>
    </subcellularLocation>
</comment>
<keyword evidence="16" id="KW-1185">Reference proteome</keyword>